<feature type="compositionally biased region" description="Polar residues" evidence="2">
    <location>
        <begin position="1276"/>
        <end position="1288"/>
    </location>
</feature>
<dbReference type="InterPro" id="IPR036691">
    <property type="entry name" value="Endo/exonu/phosph_ase_sf"/>
</dbReference>
<accession>A0A1Q9EP65</accession>
<gene>
    <name evidence="3" type="ORF">AK812_SmicGene7222</name>
</gene>
<feature type="region of interest" description="Disordered" evidence="2">
    <location>
        <begin position="1252"/>
        <end position="1288"/>
    </location>
</feature>
<dbReference type="Gene3D" id="3.60.10.10">
    <property type="entry name" value="Endonuclease/exonuclease/phosphatase"/>
    <property type="match status" value="1"/>
</dbReference>
<evidence type="ECO:0000256" key="1">
    <source>
        <dbReference type="SAM" id="Coils"/>
    </source>
</evidence>
<dbReference type="SUPFAM" id="SSF56219">
    <property type="entry name" value="DNase I-like"/>
    <property type="match status" value="1"/>
</dbReference>
<dbReference type="OrthoDB" id="410542at2759"/>
<proteinExistence type="predicted"/>
<dbReference type="GO" id="GO:0003676">
    <property type="term" value="F:nucleic acid binding"/>
    <property type="evidence" value="ECO:0007669"/>
    <property type="project" value="InterPro"/>
</dbReference>
<feature type="compositionally biased region" description="Pro residues" evidence="2">
    <location>
        <begin position="288"/>
        <end position="299"/>
    </location>
</feature>
<dbReference type="GO" id="GO:0004523">
    <property type="term" value="F:RNA-DNA hybrid ribonuclease activity"/>
    <property type="evidence" value="ECO:0007669"/>
    <property type="project" value="InterPro"/>
</dbReference>
<feature type="compositionally biased region" description="Low complexity" evidence="2">
    <location>
        <begin position="236"/>
        <end position="254"/>
    </location>
</feature>
<dbReference type="SUPFAM" id="SSF53098">
    <property type="entry name" value="Ribonuclease H-like"/>
    <property type="match status" value="1"/>
</dbReference>
<dbReference type="Proteomes" id="UP000186817">
    <property type="component" value="Unassembled WGS sequence"/>
</dbReference>
<name>A0A1Q9EP65_SYMMI</name>
<dbReference type="Gene3D" id="3.30.420.10">
    <property type="entry name" value="Ribonuclease H-like superfamily/Ribonuclease H"/>
    <property type="match status" value="1"/>
</dbReference>
<reference evidence="3 4" key="1">
    <citation type="submission" date="2016-02" db="EMBL/GenBank/DDBJ databases">
        <title>Genome analysis of coral dinoflagellate symbionts highlights evolutionary adaptations to a symbiotic lifestyle.</title>
        <authorList>
            <person name="Aranda M."/>
            <person name="Li Y."/>
            <person name="Liew Y.J."/>
            <person name="Baumgarten S."/>
            <person name="Simakov O."/>
            <person name="Wilson M."/>
            <person name="Piel J."/>
            <person name="Ashoor H."/>
            <person name="Bougouffa S."/>
            <person name="Bajic V.B."/>
            <person name="Ryu T."/>
            <person name="Ravasi T."/>
            <person name="Bayer T."/>
            <person name="Micklem G."/>
            <person name="Kim H."/>
            <person name="Bhak J."/>
            <person name="Lajeunesse T.C."/>
            <person name="Voolstra C.R."/>
        </authorList>
    </citation>
    <scope>NUCLEOTIDE SEQUENCE [LARGE SCALE GENOMIC DNA]</scope>
    <source>
        <strain evidence="3 4">CCMP2467</strain>
    </source>
</reference>
<dbReference type="InterPro" id="IPR002156">
    <property type="entry name" value="RNaseH_domain"/>
</dbReference>
<keyword evidence="1" id="KW-0175">Coiled coil</keyword>
<protein>
    <submittedName>
        <fullName evidence="3">Uncharacterized protein</fullName>
    </submittedName>
</protein>
<feature type="compositionally biased region" description="Basic and acidic residues" evidence="2">
    <location>
        <begin position="303"/>
        <end position="317"/>
    </location>
</feature>
<feature type="compositionally biased region" description="Basic and acidic residues" evidence="2">
    <location>
        <begin position="226"/>
        <end position="235"/>
    </location>
</feature>
<feature type="region of interest" description="Disordered" evidence="2">
    <location>
        <begin position="346"/>
        <end position="396"/>
    </location>
</feature>
<comment type="caution">
    <text evidence="3">The sequence shown here is derived from an EMBL/GenBank/DDBJ whole genome shotgun (WGS) entry which is preliminary data.</text>
</comment>
<feature type="compositionally biased region" description="Polar residues" evidence="2">
    <location>
        <begin position="1252"/>
        <end position="1263"/>
    </location>
</feature>
<dbReference type="InterPro" id="IPR012337">
    <property type="entry name" value="RNaseH-like_sf"/>
</dbReference>
<evidence type="ECO:0000313" key="3">
    <source>
        <dbReference type="EMBL" id="OLQ09177.1"/>
    </source>
</evidence>
<evidence type="ECO:0000256" key="2">
    <source>
        <dbReference type="SAM" id="MobiDB-lite"/>
    </source>
</evidence>
<dbReference type="EMBL" id="LSRX01000102">
    <property type="protein sequence ID" value="OLQ09177.1"/>
    <property type="molecule type" value="Genomic_DNA"/>
</dbReference>
<keyword evidence="4" id="KW-1185">Reference proteome</keyword>
<dbReference type="PROSITE" id="PS50879">
    <property type="entry name" value="RNASE_H_1"/>
    <property type="match status" value="1"/>
</dbReference>
<feature type="region of interest" description="Disordered" evidence="2">
    <location>
        <begin position="654"/>
        <end position="681"/>
    </location>
</feature>
<evidence type="ECO:0000313" key="4">
    <source>
        <dbReference type="Proteomes" id="UP000186817"/>
    </source>
</evidence>
<feature type="region of interest" description="Disordered" evidence="2">
    <location>
        <begin position="206"/>
        <end position="333"/>
    </location>
</feature>
<feature type="compositionally biased region" description="Basic and acidic residues" evidence="2">
    <location>
        <begin position="1265"/>
        <end position="1275"/>
    </location>
</feature>
<sequence>MGKQGKDRHPWQGNSHKYAPEQSYSWDLWRGSWRTASPKTKAFPPYDSTWGRKENILVVQEERQLGETTEDASSKGVQAIVNMLRKAENRIARLHREKQEKTTKWATYQKEMKAAFVAEEKRYIAAQTRYTEDLAEAERQLGTARELLATVAADFRTTPMEVSGPTLSDEEAWAAMMRRTSHAESPREPDPDMAEILRRYKRGEALPQHGLPNFGSNTTSAPGPTRTEEMPREHVAPPAAASTAAPSAEETAPTMINYGCASPSGGHARSAPYPETSHAGPKLSGAPPKGPDPPTPPPQRRAVRPEGSDSRLPDRAPVKQLPKVPPDRGSRGDALADKLEAKRALAKGSALEPFRRPTGDAQTEAPPGLPEPMTDADPEHPPGLIDDDKDELGTVTNHGMGAKYLHRSRHAPVFARPPKGLVSGFLDWLMGCTPQLVLIGNTLYCASAMTAPFSAFQSVTEEVEYHQLPPQEGQPLFQQVQSGDIGELFVPGVYILHGADSYFIADYHHSGVGTAKAVADRLRQNLQAITTCSYESHDFDFGGKICHTIFCVADLPWPHADPLQAARRDIFVLCDLRALGKPPEMIYTNHPVLHIPSICARFGLRLPPSYRVRTIGGREVEDEVFIEEHSVIVFTAVPCVLDDTDADALDDSQSEIAQGPEGDHPPSPAIETTEAESSPPLRQRSIRFSLHAAEFINDDFILSFDAGTGSVLGIVLHAPYYQEEYLAIFFDSTYPQSTLPDRIRASEPRLPLDLLECIVPVEPLPDPGFAAYLAYPPILDSNDLVAVLVDLRPAHGAKFAAILPKSLSFDAWDRYVKVLLPHRHYAYDVFLGLASRPMPTGSDFVLSHGLLVQVYPAGSLRESTTRLEDLLANHNLWKCVGDIPRTPQPTPAEASHNPAVQTACLLVAVASAIDTADAAQARSATPCSLGLQGIVFIVIGFCLAFFGLKLWDFLRRWCQGWARAYPASRKDTHEQIPADKLLTEPTGGSSEMTAHLGHLRALTAALGGRWLRDARPIFPGVAGDVDVHDAEQDIQEDDDDVLYVCSIILKVGHTPEEVCVALPIPAPQAEAEDAVQAARNPTTRRVYPSLLPVLPQPITGNAVFLAGPAWIGTLDGCCFDTTAVDGRLFAVRAPDYLSRHELLSLAHFQQSCDVQVLVGTDQEPLTNENPIHLFPGMLVTFLPSGSTSFVRYTLGQQLQTRLVWSEWSLLPDDQSSFEYTHKDSGFKIFSHRSLNIRCVLLAEYDSLPNANTYGSDSDNQTVNMHIDDGDGHDQDATQGSRGNFNASSSSCTDAGLRTLLQESLADTACPALWLTATLLETLVEHFDQVGTRGGTSPLVTPLCLAQHLSAPVFDIDNASVALPHQPSLLALLFCRWPQHWAVLPDVECQQWPATTQTALVDLPKWDKLLVPTQQSALDFTLYTDGSANMHTTCSGYGVAVLVHAHDQTALLGVLGAQLLGNPTCPWLPEGPPALHAENVAIAAALLWIMQMRAVLSDVRCTIMFDCTAAGWSAEGTWQPSGPTAHIVHHLDMVARATPGIHLTYAHVKGHSGHPWNDLADYAAKTAAGGIACWPEPPTAVCHALISNDLTWLAPEQDARRHHAVPIYDGNLVWTSAPSHSPALEPEQLVPTIVSSGAEPVATPSAYQLLAATINVQSLRDKCKYVEEQLDDKQVNIAFMQETKIAGGTVTSRHYLRLQTDSDSHWGVAVWIHRRLGILQLGDTPLKVEESDIAVIHESPRLLVLLITVGELKIGVFSGHCPHGSRPTERAAFLQLVQPLLHRLKHVHLLLGGADLNARVPTGFEGVSGSLEFGEPDETGWRIAAMLAELGLWLPSTFSPIHCGDSATYTHPNGQQHRIDYLLVGGTAVVEQARSEIDDSFDNCSPQEDHKLLQLSIGGHLDATACSRRLARPKYDRDKILSLEGRSILRQLLSEFPHPSWEVGVDQHCSTIEAYMRKALDAHFALPPAQKRASYIPEKVWILRGQKVSFKHRVRHRAKLWLDLQSRAFAQWSQQQDYSVVPLVEKHSLLYDLAAAAVKYTTARIKREVRNAKNTFLRGVAGEGHQGAAKILQRVKKAGMGGTKSRPISRPLPLLLHPEDGSVARTRKHRDDIWMLHFGKQEQGETIDTRNFLQSAHFSCFSEEVEWPADLLPNYSDIETVLRDIPRNKAAGLDNLPGEVLKAVPSEAARLIFPLMLKSMLHQHQPVQWRGGILYEAFKRSGLQSSVDNYRSLFVSNYMAKAYHRVVRNKTQMSTRDELHSLHFGSRKHAPVTFAAMFVLAHFRRSHQLRHSASVLYLDTSAAYYRIVRELAMGDIRSDETVVQLFRRFGLDGDDLREMMATVEDGGMLAQAGTPAALCQVVKDIHLNTWFVSRFSDGQQVCSSLAGSRPGESFADLVFAYIYGRVLHKIQEYVVAENLSYQVPYDCATGIYADEPGDENLDITDATWADDSAFPLAAPDPMVLLHNTRRLCSLVISFCEGHGMAPNLKPGKTSVMMRLYGRGSQQARQAFFPGGTQKLWLPDLDVSITVTDQYKHLGGIVDMKLTMRPEMRFRLAQASSAYDTAKRLLLNNPQLELPVRARLFESSITPTFFNVGLWIPTGPTWDALCSGYSKLVRRLLITTVGAHAALHMPLPIAHWCTGCWRMELVARRARFSILISLVQAGPPLLWAILQSEGTWCATLRLDLAWLVKGDETSWPGTSAPAWPEWFHLIKASTPSFRRRLRQRLCHEHTAQGNIPPAPTAVCWSAAQKEVYRDLSNALLAIDRDADPSTLPAVVASVTRQQPLFPDEVLSVLNRAAEEVQLLHADDPEDPWDAPTAEGILQAIASVRCRAAGKLNGGGTWRV</sequence>
<feature type="coiled-coil region" evidence="1">
    <location>
        <begin position="77"/>
        <end position="104"/>
    </location>
</feature>
<organism evidence="3 4">
    <name type="scientific">Symbiodinium microadriaticum</name>
    <name type="common">Dinoflagellate</name>
    <name type="synonym">Zooxanthella microadriatica</name>
    <dbReference type="NCBI Taxonomy" id="2951"/>
    <lineage>
        <taxon>Eukaryota</taxon>
        <taxon>Sar</taxon>
        <taxon>Alveolata</taxon>
        <taxon>Dinophyceae</taxon>
        <taxon>Suessiales</taxon>
        <taxon>Symbiodiniaceae</taxon>
        <taxon>Symbiodinium</taxon>
    </lineage>
</organism>
<dbReference type="InterPro" id="IPR036397">
    <property type="entry name" value="RNaseH_sf"/>
</dbReference>